<feature type="compositionally biased region" description="Low complexity" evidence="1">
    <location>
        <begin position="39"/>
        <end position="63"/>
    </location>
</feature>
<sequence length="185" mass="19775">MLMYALCLFSIFTVVSTQCDDISKREDVLDRSTFPTNPSTPLISTTASATTTATSTAFPDSSTTLKEDLHGITTTLSPCATVRHTTQIEETRATVQETDSTTSAAPTTSTTSTQEEVESSSFESSTTTEAPEASSESAPIAETTSTGSTTNAPVAGFRGSITELDKPDLSRIYRKLFPYLNSDRN</sequence>
<keyword evidence="4" id="KW-1185">Reference proteome</keyword>
<keyword evidence="2" id="KW-0732">Signal</keyword>
<evidence type="ECO:0000256" key="2">
    <source>
        <dbReference type="SAM" id="SignalP"/>
    </source>
</evidence>
<feature type="signal peptide" evidence="2">
    <location>
        <begin position="1"/>
        <end position="17"/>
    </location>
</feature>
<feature type="region of interest" description="Disordered" evidence="1">
    <location>
        <begin position="89"/>
        <end position="163"/>
    </location>
</feature>
<reference evidence="3 4" key="1">
    <citation type="submission" date="2015-09" db="EMBL/GenBank/DDBJ databases">
        <title>Draft genome of the parasitic nematode Teladorsagia circumcincta isolate WARC Sus (inbred).</title>
        <authorList>
            <person name="Mitreva M."/>
        </authorList>
    </citation>
    <scope>NUCLEOTIDE SEQUENCE [LARGE SCALE GENOMIC DNA]</scope>
    <source>
        <strain evidence="3 4">S</strain>
    </source>
</reference>
<evidence type="ECO:0000313" key="4">
    <source>
        <dbReference type="Proteomes" id="UP000230423"/>
    </source>
</evidence>
<name>A0A2G9UPC4_TELCI</name>
<organism evidence="3 4">
    <name type="scientific">Teladorsagia circumcincta</name>
    <name type="common">Brown stomach worm</name>
    <name type="synonym">Ostertagia circumcincta</name>
    <dbReference type="NCBI Taxonomy" id="45464"/>
    <lineage>
        <taxon>Eukaryota</taxon>
        <taxon>Metazoa</taxon>
        <taxon>Ecdysozoa</taxon>
        <taxon>Nematoda</taxon>
        <taxon>Chromadorea</taxon>
        <taxon>Rhabditida</taxon>
        <taxon>Rhabditina</taxon>
        <taxon>Rhabditomorpha</taxon>
        <taxon>Strongyloidea</taxon>
        <taxon>Trichostrongylidae</taxon>
        <taxon>Teladorsagia</taxon>
    </lineage>
</organism>
<evidence type="ECO:0000313" key="3">
    <source>
        <dbReference type="EMBL" id="PIO72121.1"/>
    </source>
</evidence>
<evidence type="ECO:0000256" key="1">
    <source>
        <dbReference type="SAM" id="MobiDB-lite"/>
    </source>
</evidence>
<protein>
    <submittedName>
        <fullName evidence="3">Uncharacterized protein</fullName>
    </submittedName>
</protein>
<dbReference type="Proteomes" id="UP000230423">
    <property type="component" value="Unassembled WGS sequence"/>
</dbReference>
<feature type="region of interest" description="Disordered" evidence="1">
    <location>
        <begin position="33"/>
        <end position="63"/>
    </location>
</feature>
<dbReference type="AlphaFoldDB" id="A0A2G9UPC4"/>
<feature type="chain" id="PRO_5013695028" evidence="2">
    <location>
        <begin position="18"/>
        <end position="185"/>
    </location>
</feature>
<proteinExistence type="predicted"/>
<gene>
    <name evidence="3" type="ORF">TELCIR_05960</name>
</gene>
<dbReference type="EMBL" id="KZ345764">
    <property type="protein sequence ID" value="PIO72121.1"/>
    <property type="molecule type" value="Genomic_DNA"/>
</dbReference>
<accession>A0A2G9UPC4</accession>
<feature type="compositionally biased region" description="Low complexity" evidence="1">
    <location>
        <begin position="97"/>
        <end position="146"/>
    </location>
</feature>